<dbReference type="PRINTS" id="PR00326">
    <property type="entry name" value="GTP1OBG"/>
</dbReference>
<keyword evidence="3 7" id="KW-0690">Ribosome biogenesis</keyword>
<dbReference type="RefSeq" id="WP_123401107.1">
    <property type="nucleotide sequence ID" value="NZ_RJVI01000002.1"/>
</dbReference>
<dbReference type="GO" id="GO:0003924">
    <property type="term" value="F:GTPase activity"/>
    <property type="evidence" value="ECO:0007669"/>
    <property type="project" value="UniProtKB-UniRule"/>
</dbReference>
<proteinExistence type="inferred from homology"/>
<keyword evidence="5 7" id="KW-0694">RNA-binding</keyword>
<feature type="domain" description="KH type-2" evidence="10">
    <location>
        <begin position="198"/>
        <end position="282"/>
    </location>
</feature>
<evidence type="ECO:0000313" key="12">
    <source>
        <dbReference type="EMBL" id="ROR32132.1"/>
    </source>
</evidence>
<dbReference type="InterPro" id="IPR004044">
    <property type="entry name" value="KH_dom_type_2"/>
</dbReference>
<dbReference type="CDD" id="cd04163">
    <property type="entry name" value="Era"/>
    <property type="match status" value="1"/>
</dbReference>
<evidence type="ECO:0000259" key="10">
    <source>
        <dbReference type="PROSITE" id="PS50823"/>
    </source>
</evidence>
<dbReference type="InterPro" id="IPR027417">
    <property type="entry name" value="P-loop_NTPase"/>
</dbReference>
<dbReference type="InterPro" id="IPR005225">
    <property type="entry name" value="Small_GTP-bd"/>
</dbReference>
<comment type="similarity">
    <text evidence="1 7 8 9">Belongs to the TRAFAC class TrmE-Era-EngA-EngB-Septin-like GTPase superfamily. Era GTPase family.</text>
</comment>
<comment type="subcellular location">
    <subcellularLocation>
        <location evidence="7">Cytoplasm</location>
    </subcellularLocation>
    <subcellularLocation>
        <location evidence="7">Cell membrane</location>
        <topology evidence="7">Peripheral membrane protein</topology>
    </subcellularLocation>
</comment>
<evidence type="ECO:0000259" key="11">
    <source>
        <dbReference type="PROSITE" id="PS51713"/>
    </source>
</evidence>
<evidence type="ECO:0000256" key="3">
    <source>
        <dbReference type="ARBA" id="ARBA00022517"/>
    </source>
</evidence>
<dbReference type="AlphaFoldDB" id="A0A3N1Y3I7"/>
<dbReference type="GO" id="GO:0005886">
    <property type="term" value="C:plasma membrane"/>
    <property type="evidence" value="ECO:0007669"/>
    <property type="project" value="UniProtKB-SubCell"/>
</dbReference>
<name>A0A3N1Y3I7_9GAMM</name>
<dbReference type="GO" id="GO:0043024">
    <property type="term" value="F:ribosomal small subunit binding"/>
    <property type="evidence" value="ECO:0007669"/>
    <property type="project" value="TreeGrafter"/>
</dbReference>
<dbReference type="InterPro" id="IPR006073">
    <property type="entry name" value="GTP-bd"/>
</dbReference>
<dbReference type="HAMAP" id="MF_00367">
    <property type="entry name" value="GTPase_Era"/>
    <property type="match status" value="1"/>
</dbReference>
<dbReference type="InterPro" id="IPR005662">
    <property type="entry name" value="GTPase_Era-like"/>
</dbReference>
<dbReference type="PROSITE" id="PS51713">
    <property type="entry name" value="G_ERA"/>
    <property type="match status" value="1"/>
</dbReference>
<dbReference type="NCBIfam" id="TIGR00231">
    <property type="entry name" value="small_GTP"/>
    <property type="match status" value="1"/>
</dbReference>
<dbReference type="GO" id="GO:0070181">
    <property type="term" value="F:small ribosomal subunit rRNA binding"/>
    <property type="evidence" value="ECO:0007669"/>
    <property type="project" value="UniProtKB-UniRule"/>
</dbReference>
<dbReference type="Gene3D" id="3.40.50.300">
    <property type="entry name" value="P-loop containing nucleotide triphosphate hydrolases"/>
    <property type="match status" value="1"/>
</dbReference>
<evidence type="ECO:0000256" key="1">
    <source>
        <dbReference type="ARBA" id="ARBA00007921"/>
    </source>
</evidence>
<evidence type="ECO:0000256" key="2">
    <source>
        <dbReference type="ARBA" id="ARBA00020484"/>
    </source>
</evidence>
<dbReference type="GO" id="GO:0005829">
    <property type="term" value="C:cytosol"/>
    <property type="evidence" value="ECO:0007669"/>
    <property type="project" value="TreeGrafter"/>
</dbReference>
<dbReference type="GO" id="GO:0005525">
    <property type="term" value="F:GTP binding"/>
    <property type="evidence" value="ECO:0007669"/>
    <property type="project" value="UniProtKB-UniRule"/>
</dbReference>
<dbReference type="Pfam" id="PF07650">
    <property type="entry name" value="KH_2"/>
    <property type="match status" value="1"/>
</dbReference>
<feature type="domain" description="Era-type G" evidence="11">
    <location>
        <begin position="7"/>
        <end position="175"/>
    </location>
</feature>
<feature type="binding site" evidence="7">
    <location>
        <begin position="15"/>
        <end position="22"/>
    </location>
    <ligand>
        <name>GTP</name>
        <dbReference type="ChEBI" id="CHEBI:37565"/>
    </ligand>
</feature>
<feature type="region of interest" description="G3" evidence="8">
    <location>
        <begin position="62"/>
        <end position="65"/>
    </location>
</feature>
<evidence type="ECO:0000256" key="8">
    <source>
        <dbReference type="PROSITE-ProRule" id="PRU01050"/>
    </source>
</evidence>
<dbReference type="InterPro" id="IPR030388">
    <property type="entry name" value="G_ERA_dom"/>
</dbReference>
<gene>
    <name evidence="7" type="primary">era</name>
    <name evidence="12" type="ORF">EDC57_1323</name>
</gene>
<keyword evidence="7" id="KW-0699">rRNA-binding</keyword>
<dbReference type="FunFam" id="3.40.50.300:FF:000094">
    <property type="entry name" value="GTPase Era"/>
    <property type="match status" value="1"/>
</dbReference>
<evidence type="ECO:0000313" key="13">
    <source>
        <dbReference type="Proteomes" id="UP000276634"/>
    </source>
</evidence>
<dbReference type="NCBIfam" id="TIGR00436">
    <property type="entry name" value="era"/>
    <property type="match status" value="1"/>
</dbReference>
<comment type="caution">
    <text evidence="12">The sequence shown here is derived from an EMBL/GenBank/DDBJ whole genome shotgun (WGS) entry which is preliminary data.</text>
</comment>
<dbReference type="EMBL" id="RJVI01000002">
    <property type="protein sequence ID" value="ROR32132.1"/>
    <property type="molecule type" value="Genomic_DNA"/>
</dbReference>
<dbReference type="SUPFAM" id="SSF52540">
    <property type="entry name" value="P-loop containing nucleoside triphosphate hydrolases"/>
    <property type="match status" value="1"/>
</dbReference>
<feature type="region of interest" description="G1" evidence="8">
    <location>
        <begin position="15"/>
        <end position="22"/>
    </location>
</feature>
<feature type="binding site" evidence="7">
    <location>
        <begin position="124"/>
        <end position="127"/>
    </location>
    <ligand>
        <name>GTP</name>
        <dbReference type="ChEBI" id="CHEBI:37565"/>
    </ligand>
</feature>
<keyword evidence="13" id="KW-1185">Reference proteome</keyword>
<accession>A0A3N1Y3I7</accession>
<dbReference type="PANTHER" id="PTHR42698:SF1">
    <property type="entry name" value="GTPASE ERA, MITOCHONDRIAL"/>
    <property type="match status" value="1"/>
</dbReference>
<reference evidence="12 13" key="1">
    <citation type="submission" date="2018-11" db="EMBL/GenBank/DDBJ databases">
        <title>Genomic Encyclopedia of Type Strains, Phase IV (KMG-IV): sequencing the most valuable type-strain genomes for metagenomic binning, comparative biology and taxonomic classification.</title>
        <authorList>
            <person name="Goeker M."/>
        </authorList>
    </citation>
    <scope>NUCLEOTIDE SEQUENCE [LARGE SCALE GENOMIC DNA]</scope>
    <source>
        <strain evidence="12 13">DSM 100275</strain>
    </source>
</reference>
<organism evidence="12 13">
    <name type="scientific">Inmirania thermothiophila</name>
    <dbReference type="NCBI Taxonomy" id="1750597"/>
    <lineage>
        <taxon>Bacteria</taxon>
        <taxon>Pseudomonadati</taxon>
        <taxon>Pseudomonadota</taxon>
        <taxon>Gammaproteobacteria</taxon>
        <taxon>Chromatiales</taxon>
        <taxon>Ectothiorhodospiraceae</taxon>
        <taxon>Inmirania</taxon>
    </lineage>
</organism>
<evidence type="ECO:0000256" key="7">
    <source>
        <dbReference type="HAMAP-Rule" id="MF_00367"/>
    </source>
</evidence>
<dbReference type="SUPFAM" id="SSF54814">
    <property type="entry name" value="Prokaryotic type KH domain (KH-domain type II)"/>
    <property type="match status" value="1"/>
</dbReference>
<feature type="region of interest" description="G4" evidence="8">
    <location>
        <begin position="124"/>
        <end position="127"/>
    </location>
</feature>
<dbReference type="Proteomes" id="UP000276634">
    <property type="component" value="Unassembled WGS sequence"/>
</dbReference>
<dbReference type="Gene3D" id="3.30.300.20">
    <property type="match status" value="1"/>
</dbReference>
<sequence length="298" mass="33634">MAEAPFRCGYVALVGRPNVGKSTLLNRLVGEKLSITAPKPQTTRHVLLGIRTRPDAQLIYVDTPGIHRRARRALNRYMNRVAAGALADVDVAAMVTEGTRWTEEDELVLERLAPVQCPVVLVINKVDRVRDKRALLPHIDALRGRRAWAEVVPVSALRGDNVEALEEALVRLLPEGPALFEPGQLTDRSERFLAAEIVREKLTRRLGEELPYALTVEVERFVDEGRLARIHAVILVERESQKPIVIGREGGMLKRVGIEAREDLEQLLGRKVHLELWVKVREGWSDDERVLRSLGYRE</sequence>
<dbReference type="Pfam" id="PF01926">
    <property type="entry name" value="MMR_HSR1"/>
    <property type="match status" value="1"/>
</dbReference>
<feature type="binding site" evidence="7">
    <location>
        <begin position="62"/>
        <end position="66"/>
    </location>
    <ligand>
        <name>GTP</name>
        <dbReference type="ChEBI" id="CHEBI:37565"/>
    </ligand>
</feature>
<dbReference type="PROSITE" id="PS50823">
    <property type="entry name" value="KH_TYPE_2"/>
    <property type="match status" value="1"/>
</dbReference>
<feature type="region of interest" description="G5" evidence="8">
    <location>
        <begin position="154"/>
        <end position="156"/>
    </location>
</feature>
<keyword evidence="4 7" id="KW-0547">Nucleotide-binding</keyword>
<evidence type="ECO:0000256" key="9">
    <source>
        <dbReference type="RuleBase" id="RU003761"/>
    </source>
</evidence>
<dbReference type="InterPro" id="IPR015946">
    <property type="entry name" value="KH_dom-like_a/b"/>
</dbReference>
<dbReference type="GO" id="GO:0000028">
    <property type="term" value="P:ribosomal small subunit assembly"/>
    <property type="evidence" value="ECO:0007669"/>
    <property type="project" value="TreeGrafter"/>
</dbReference>
<dbReference type="NCBIfam" id="NF000908">
    <property type="entry name" value="PRK00089.1"/>
    <property type="match status" value="1"/>
</dbReference>
<evidence type="ECO:0000256" key="6">
    <source>
        <dbReference type="ARBA" id="ARBA00023134"/>
    </source>
</evidence>
<dbReference type="PANTHER" id="PTHR42698">
    <property type="entry name" value="GTPASE ERA"/>
    <property type="match status" value="1"/>
</dbReference>
<dbReference type="OrthoDB" id="9805918at2"/>
<evidence type="ECO:0000256" key="4">
    <source>
        <dbReference type="ARBA" id="ARBA00022741"/>
    </source>
</evidence>
<feature type="region of interest" description="G2" evidence="8">
    <location>
        <begin position="41"/>
        <end position="45"/>
    </location>
</feature>
<comment type="function">
    <text evidence="7">An essential GTPase that binds both GDP and GTP, with rapid nucleotide exchange. Plays a role in 16S rRNA processing and 30S ribosomal subunit biogenesis and possibly also in cell cycle regulation and energy metabolism.</text>
</comment>
<comment type="subunit">
    <text evidence="7">Monomer.</text>
</comment>
<protein>
    <recommendedName>
        <fullName evidence="2 7">GTPase Era</fullName>
    </recommendedName>
</protein>
<evidence type="ECO:0000256" key="5">
    <source>
        <dbReference type="ARBA" id="ARBA00022884"/>
    </source>
</evidence>
<dbReference type="InterPro" id="IPR009019">
    <property type="entry name" value="KH_sf_prok-type"/>
</dbReference>
<dbReference type="FunFam" id="3.30.300.20:FF:000003">
    <property type="entry name" value="GTPase Era"/>
    <property type="match status" value="1"/>
</dbReference>
<keyword evidence="7" id="KW-1003">Cell membrane</keyword>
<keyword evidence="6 7" id="KW-0342">GTP-binding</keyword>
<keyword evidence="7" id="KW-0963">Cytoplasm</keyword>
<dbReference type="CDD" id="cd22534">
    <property type="entry name" value="KH-II_Era"/>
    <property type="match status" value="1"/>
</dbReference>
<keyword evidence="7" id="KW-0472">Membrane</keyword>